<dbReference type="PROSITE" id="PS51318">
    <property type="entry name" value="TAT"/>
    <property type="match status" value="1"/>
</dbReference>
<accession>A0A1M7UM32</accession>
<dbReference type="RefSeq" id="WP_072919984.1">
    <property type="nucleotide sequence ID" value="NZ_FRDM01000022.1"/>
</dbReference>
<dbReference type="AlphaFoldDB" id="A0A1M7UM32"/>
<dbReference type="InterPro" id="IPR006311">
    <property type="entry name" value="TAT_signal"/>
</dbReference>
<reference evidence="1 2" key="1">
    <citation type="submission" date="2016-12" db="EMBL/GenBank/DDBJ databases">
        <authorList>
            <person name="Song W.-J."/>
            <person name="Kurnit D.M."/>
        </authorList>
    </citation>
    <scope>NUCLEOTIDE SEQUENCE [LARGE SCALE GENOMIC DNA]</scope>
    <source>
        <strain evidence="1 2">DSM 43162</strain>
    </source>
</reference>
<protein>
    <submittedName>
        <fullName evidence="1">Uncharacterized protein</fullName>
    </submittedName>
</protein>
<dbReference type="Proteomes" id="UP000184428">
    <property type="component" value="Unassembled WGS sequence"/>
</dbReference>
<sequence length="128" mass="13338">MIVDDRRRRLTRLLSGAGAAAGLTLLAAPGRVVDALCPELPGSRRWAVPLLGARLVVQHATVLAVPTPRVVRGGSVVDLLHAASMVPLARSAPHRRAAVISGAVAAGYALLAPAVAPRPERRQVSGRR</sequence>
<evidence type="ECO:0000313" key="2">
    <source>
        <dbReference type="Proteomes" id="UP000184428"/>
    </source>
</evidence>
<proteinExistence type="predicted"/>
<organism evidence="1 2">
    <name type="scientific">Geodermatophilus obscurus</name>
    <dbReference type="NCBI Taxonomy" id="1861"/>
    <lineage>
        <taxon>Bacteria</taxon>
        <taxon>Bacillati</taxon>
        <taxon>Actinomycetota</taxon>
        <taxon>Actinomycetes</taxon>
        <taxon>Geodermatophilales</taxon>
        <taxon>Geodermatophilaceae</taxon>
        <taxon>Geodermatophilus</taxon>
    </lineage>
</organism>
<dbReference type="OrthoDB" id="5198262at2"/>
<evidence type="ECO:0000313" key="1">
    <source>
        <dbReference type="EMBL" id="SHN84014.1"/>
    </source>
</evidence>
<gene>
    <name evidence="1" type="ORF">SAMN05660350_03534</name>
</gene>
<dbReference type="EMBL" id="FRDM01000022">
    <property type="protein sequence ID" value="SHN84014.1"/>
    <property type="molecule type" value="Genomic_DNA"/>
</dbReference>
<name>A0A1M7UM32_9ACTN</name>